<evidence type="ECO:0000313" key="2">
    <source>
        <dbReference type="EMBL" id="GAA0530146.1"/>
    </source>
</evidence>
<dbReference type="PRINTS" id="PR00111">
    <property type="entry name" value="ABHYDROLASE"/>
</dbReference>
<protein>
    <submittedName>
        <fullName evidence="2">Alpha/beta hydrolase</fullName>
    </submittedName>
</protein>
<feature type="domain" description="AB hydrolase-1" evidence="1">
    <location>
        <begin position="33"/>
        <end position="269"/>
    </location>
</feature>
<organism evidence="2 3">
    <name type="scientific">Pigmentiphaga daeguensis</name>
    <dbReference type="NCBI Taxonomy" id="414049"/>
    <lineage>
        <taxon>Bacteria</taxon>
        <taxon>Pseudomonadati</taxon>
        <taxon>Pseudomonadota</taxon>
        <taxon>Betaproteobacteria</taxon>
        <taxon>Burkholderiales</taxon>
        <taxon>Alcaligenaceae</taxon>
        <taxon>Pigmentiphaga</taxon>
    </lineage>
</organism>
<dbReference type="RefSeq" id="WP_279817753.1">
    <property type="nucleotide sequence ID" value="NZ_BAAAEN010000034.1"/>
</dbReference>
<dbReference type="InterPro" id="IPR050228">
    <property type="entry name" value="Carboxylesterase_BioH"/>
</dbReference>
<sequence length="289" mass="31601">MLAPHLQARCPSGDVQLAYRLFGPGPRPAQATPVVFIHGLSYFSYDWVDFGARLCGSDRAGCAMDMRGFGDSSFSPQKDYSIPAMAQDVENLLDHLGWPRAVLVAHSMGGRSATCLAARRPERVAALVLVDWSPENAPAGSRRVAMTVAGTPDSFPSVDAAMRHFGTDPDTPAASRLRPRFEAYLREVPGGYALKRDPHFRDQFRRQLETGEKPRHGVDLWRALGDVSVPTLVLRGTRSDLFAAETLPAVQACNPRIRTREIEGGHHIAGENPDGVLEAIQTFLSQESL</sequence>
<reference evidence="2 3" key="1">
    <citation type="journal article" date="2019" name="Int. J. Syst. Evol. Microbiol.">
        <title>The Global Catalogue of Microorganisms (GCM) 10K type strain sequencing project: providing services to taxonomists for standard genome sequencing and annotation.</title>
        <authorList>
            <consortium name="The Broad Institute Genomics Platform"/>
            <consortium name="The Broad Institute Genome Sequencing Center for Infectious Disease"/>
            <person name="Wu L."/>
            <person name="Ma J."/>
        </authorList>
    </citation>
    <scope>NUCLEOTIDE SEQUENCE [LARGE SCALE GENOMIC DNA]</scope>
    <source>
        <strain evidence="2 3">JCM 14330</strain>
    </source>
</reference>
<dbReference type="InterPro" id="IPR029058">
    <property type="entry name" value="AB_hydrolase_fold"/>
</dbReference>
<dbReference type="Gene3D" id="3.40.50.1820">
    <property type="entry name" value="alpha/beta hydrolase"/>
    <property type="match status" value="1"/>
</dbReference>
<name>A0ABN1CZM4_9BURK</name>
<evidence type="ECO:0000313" key="3">
    <source>
        <dbReference type="Proteomes" id="UP001501706"/>
    </source>
</evidence>
<keyword evidence="2" id="KW-0378">Hydrolase</keyword>
<dbReference type="PANTHER" id="PTHR43194">
    <property type="entry name" value="HYDROLASE ALPHA/BETA FOLD FAMILY"/>
    <property type="match status" value="1"/>
</dbReference>
<keyword evidence="3" id="KW-1185">Reference proteome</keyword>
<evidence type="ECO:0000259" key="1">
    <source>
        <dbReference type="Pfam" id="PF00561"/>
    </source>
</evidence>
<dbReference type="SUPFAM" id="SSF53474">
    <property type="entry name" value="alpha/beta-Hydrolases"/>
    <property type="match status" value="1"/>
</dbReference>
<dbReference type="PRINTS" id="PR00412">
    <property type="entry name" value="EPOXHYDRLASE"/>
</dbReference>
<dbReference type="GO" id="GO:0016787">
    <property type="term" value="F:hydrolase activity"/>
    <property type="evidence" value="ECO:0007669"/>
    <property type="project" value="UniProtKB-KW"/>
</dbReference>
<dbReference type="PANTHER" id="PTHR43194:SF2">
    <property type="entry name" value="PEROXISOMAL MEMBRANE PROTEIN LPX1"/>
    <property type="match status" value="1"/>
</dbReference>
<accession>A0ABN1CZM4</accession>
<dbReference type="InterPro" id="IPR000639">
    <property type="entry name" value="Epox_hydrolase-like"/>
</dbReference>
<comment type="caution">
    <text evidence="2">The sequence shown here is derived from an EMBL/GenBank/DDBJ whole genome shotgun (WGS) entry which is preliminary data.</text>
</comment>
<dbReference type="InterPro" id="IPR000073">
    <property type="entry name" value="AB_hydrolase_1"/>
</dbReference>
<dbReference type="EMBL" id="BAAAEN010000034">
    <property type="protein sequence ID" value="GAA0530146.1"/>
    <property type="molecule type" value="Genomic_DNA"/>
</dbReference>
<gene>
    <name evidence="2" type="ORF">GCM10009097_54530</name>
</gene>
<proteinExistence type="predicted"/>
<dbReference type="Pfam" id="PF00561">
    <property type="entry name" value="Abhydrolase_1"/>
    <property type="match status" value="1"/>
</dbReference>
<dbReference type="Proteomes" id="UP001501706">
    <property type="component" value="Unassembled WGS sequence"/>
</dbReference>